<dbReference type="RefSeq" id="WP_010471486.1">
    <property type="nucleotide sequence ID" value="NC_009925.1"/>
</dbReference>
<dbReference type="OrthoDB" id="9829736at2"/>
<dbReference type="EMBL" id="CP000828">
    <property type="protein sequence ID" value="ABW29091.1"/>
    <property type="molecule type" value="Genomic_DNA"/>
</dbReference>
<protein>
    <submittedName>
        <fullName evidence="2">Uncharacterized protein</fullName>
    </submittedName>
</protein>
<gene>
    <name evidence="2" type="ordered locus">AM1_4110</name>
</gene>
<proteinExistence type="predicted"/>
<evidence type="ECO:0000313" key="3">
    <source>
        <dbReference type="Proteomes" id="UP000000268"/>
    </source>
</evidence>
<organism evidence="2 3">
    <name type="scientific">Acaryochloris marina (strain MBIC 11017)</name>
    <dbReference type="NCBI Taxonomy" id="329726"/>
    <lineage>
        <taxon>Bacteria</taxon>
        <taxon>Bacillati</taxon>
        <taxon>Cyanobacteriota</taxon>
        <taxon>Cyanophyceae</taxon>
        <taxon>Acaryochloridales</taxon>
        <taxon>Acaryochloridaceae</taxon>
        <taxon>Acaryochloris</taxon>
    </lineage>
</organism>
<accession>B0CAM5</accession>
<dbReference type="AlphaFoldDB" id="B0CAM5"/>
<evidence type="ECO:0000313" key="2">
    <source>
        <dbReference type="EMBL" id="ABW29091.1"/>
    </source>
</evidence>
<feature type="signal peptide" evidence="1">
    <location>
        <begin position="1"/>
        <end position="24"/>
    </location>
</feature>
<keyword evidence="1" id="KW-0732">Signal</keyword>
<keyword evidence="3" id="KW-1185">Reference proteome</keyword>
<dbReference type="HOGENOM" id="CLU_1745657_0_0_3"/>
<sequence>MKAQRLLPLCSALFLGLAAAPAFAGSASVSNSFSIRDIKNGYSHTNIKVKEWYGGIRSAGADASKVSVGVTTTQDGSTTTQTQYCGWGCKKSTTTNNGLFSETDYSVATSSSWSKEYGAFKKDTNVHVHESYHFDGIDKTHTVGSSFSF</sequence>
<dbReference type="KEGG" id="amr:AM1_4110"/>
<evidence type="ECO:0000256" key="1">
    <source>
        <dbReference type="SAM" id="SignalP"/>
    </source>
</evidence>
<reference evidence="2 3" key="1">
    <citation type="journal article" date="2008" name="Proc. Natl. Acad. Sci. U.S.A.">
        <title>Niche adaptation and genome expansion in the chlorophyll d-producing cyanobacterium Acaryochloris marina.</title>
        <authorList>
            <person name="Swingley W.D."/>
            <person name="Chen M."/>
            <person name="Cheung P.C."/>
            <person name="Conrad A.L."/>
            <person name="Dejesa L.C."/>
            <person name="Hao J."/>
            <person name="Honchak B.M."/>
            <person name="Karbach L.E."/>
            <person name="Kurdoglu A."/>
            <person name="Lahiri S."/>
            <person name="Mastrian S.D."/>
            <person name="Miyashita H."/>
            <person name="Page L."/>
            <person name="Ramakrishna P."/>
            <person name="Satoh S."/>
            <person name="Sattley W.M."/>
            <person name="Shimada Y."/>
            <person name="Taylor H.L."/>
            <person name="Tomo T."/>
            <person name="Tsuchiya T."/>
            <person name="Wang Z.T."/>
            <person name="Raymond J."/>
            <person name="Mimuro M."/>
            <person name="Blankenship R.E."/>
            <person name="Touchman J.W."/>
        </authorList>
    </citation>
    <scope>NUCLEOTIDE SEQUENCE [LARGE SCALE GENOMIC DNA]</scope>
    <source>
        <strain evidence="3">MBIC 11017</strain>
    </source>
</reference>
<name>B0CAM5_ACAM1</name>
<dbReference type="Proteomes" id="UP000000268">
    <property type="component" value="Chromosome"/>
</dbReference>
<feature type="chain" id="PRO_5002748568" evidence="1">
    <location>
        <begin position="25"/>
        <end position="149"/>
    </location>
</feature>